<feature type="compositionally biased region" description="Polar residues" evidence="1">
    <location>
        <begin position="128"/>
        <end position="138"/>
    </location>
</feature>
<dbReference type="EMBL" id="JAYWIO010000001">
    <property type="protein sequence ID" value="KAK7289700.1"/>
    <property type="molecule type" value="Genomic_DNA"/>
</dbReference>
<dbReference type="Proteomes" id="UP001372338">
    <property type="component" value="Unassembled WGS sequence"/>
</dbReference>
<reference evidence="2 3" key="1">
    <citation type="submission" date="2024-01" db="EMBL/GenBank/DDBJ databases">
        <title>The genomes of 5 underutilized Papilionoideae crops provide insights into root nodulation and disease resistanc.</title>
        <authorList>
            <person name="Yuan L."/>
        </authorList>
    </citation>
    <scope>NUCLEOTIDE SEQUENCE [LARGE SCALE GENOMIC DNA]</scope>
    <source>
        <strain evidence="2">ZHUSHIDOU_FW_LH</strain>
        <tissue evidence="2">Leaf</tissue>
    </source>
</reference>
<accession>A0AAN9P8T9</accession>
<protein>
    <submittedName>
        <fullName evidence="2">Uncharacterized protein</fullName>
    </submittedName>
</protein>
<feature type="compositionally biased region" description="Low complexity" evidence="1">
    <location>
        <begin position="9"/>
        <end position="19"/>
    </location>
</feature>
<dbReference type="AlphaFoldDB" id="A0AAN9P8T9"/>
<comment type="caution">
    <text evidence="2">The sequence shown here is derived from an EMBL/GenBank/DDBJ whole genome shotgun (WGS) entry which is preliminary data.</text>
</comment>
<feature type="compositionally biased region" description="Gly residues" evidence="1">
    <location>
        <begin position="203"/>
        <end position="214"/>
    </location>
</feature>
<evidence type="ECO:0000313" key="2">
    <source>
        <dbReference type="EMBL" id="KAK7289700.1"/>
    </source>
</evidence>
<evidence type="ECO:0000313" key="3">
    <source>
        <dbReference type="Proteomes" id="UP001372338"/>
    </source>
</evidence>
<gene>
    <name evidence="2" type="ORF">RIF29_03552</name>
</gene>
<evidence type="ECO:0000256" key="1">
    <source>
        <dbReference type="SAM" id="MobiDB-lite"/>
    </source>
</evidence>
<feature type="compositionally biased region" description="Polar residues" evidence="1">
    <location>
        <begin position="102"/>
        <end position="119"/>
    </location>
</feature>
<keyword evidence="3" id="KW-1185">Reference proteome</keyword>
<organism evidence="2 3">
    <name type="scientific">Crotalaria pallida</name>
    <name type="common">Smooth rattlebox</name>
    <name type="synonym">Crotalaria striata</name>
    <dbReference type="NCBI Taxonomy" id="3830"/>
    <lineage>
        <taxon>Eukaryota</taxon>
        <taxon>Viridiplantae</taxon>
        <taxon>Streptophyta</taxon>
        <taxon>Embryophyta</taxon>
        <taxon>Tracheophyta</taxon>
        <taxon>Spermatophyta</taxon>
        <taxon>Magnoliopsida</taxon>
        <taxon>eudicotyledons</taxon>
        <taxon>Gunneridae</taxon>
        <taxon>Pentapetalae</taxon>
        <taxon>rosids</taxon>
        <taxon>fabids</taxon>
        <taxon>Fabales</taxon>
        <taxon>Fabaceae</taxon>
        <taxon>Papilionoideae</taxon>
        <taxon>50 kb inversion clade</taxon>
        <taxon>genistoids sensu lato</taxon>
        <taxon>core genistoids</taxon>
        <taxon>Crotalarieae</taxon>
        <taxon>Crotalaria</taxon>
    </lineage>
</organism>
<feature type="region of interest" description="Disordered" evidence="1">
    <location>
        <begin position="1"/>
        <end position="47"/>
    </location>
</feature>
<feature type="region of interest" description="Disordered" evidence="1">
    <location>
        <begin position="73"/>
        <end position="214"/>
    </location>
</feature>
<name>A0AAN9P8T9_CROPI</name>
<sequence>MAKKRGKQQKSPSPSSKPSSSHDNKSKDKTMDPSPIGSGLLEDQETEFQELFDNINGLSDKQAVSVLEKLDRIREKIKGKQPMQPLNVDEDERSKDGVSLSDADQMQSKSDGSGTSASKPSKKITKRVSVQEQVNSGLIPSDRVQESELHPLVVETGTASQPQKEPEPQPISISKDVPMEQEWHTVTRRRAQMQKSSDVGNKGSEGVGPGPTNG</sequence>
<feature type="compositionally biased region" description="Basic and acidic residues" evidence="1">
    <location>
        <begin position="20"/>
        <end position="31"/>
    </location>
</feature>
<proteinExistence type="predicted"/>